<dbReference type="EMBL" id="JAWWNJ010000241">
    <property type="protein sequence ID" value="KAK6968893.1"/>
    <property type="molecule type" value="Genomic_DNA"/>
</dbReference>
<feature type="chain" id="PRO_5043451961" evidence="1">
    <location>
        <begin position="21"/>
        <end position="148"/>
    </location>
</feature>
<gene>
    <name evidence="2" type="ORF">R3P38DRAFT_2815250</name>
</gene>
<evidence type="ECO:0000313" key="3">
    <source>
        <dbReference type="Proteomes" id="UP001362999"/>
    </source>
</evidence>
<organism evidence="2 3">
    <name type="scientific">Favolaschia claudopus</name>
    <dbReference type="NCBI Taxonomy" id="2862362"/>
    <lineage>
        <taxon>Eukaryota</taxon>
        <taxon>Fungi</taxon>
        <taxon>Dikarya</taxon>
        <taxon>Basidiomycota</taxon>
        <taxon>Agaricomycotina</taxon>
        <taxon>Agaricomycetes</taxon>
        <taxon>Agaricomycetidae</taxon>
        <taxon>Agaricales</taxon>
        <taxon>Marasmiineae</taxon>
        <taxon>Mycenaceae</taxon>
        <taxon>Favolaschia</taxon>
    </lineage>
</organism>
<feature type="signal peptide" evidence="1">
    <location>
        <begin position="1"/>
        <end position="20"/>
    </location>
</feature>
<comment type="caution">
    <text evidence="2">The sequence shown here is derived from an EMBL/GenBank/DDBJ whole genome shotgun (WGS) entry which is preliminary data.</text>
</comment>
<evidence type="ECO:0000256" key="1">
    <source>
        <dbReference type="SAM" id="SignalP"/>
    </source>
</evidence>
<keyword evidence="3" id="KW-1185">Reference proteome</keyword>
<dbReference type="Proteomes" id="UP001362999">
    <property type="component" value="Unassembled WGS sequence"/>
</dbReference>
<accession>A0AAV9Z3B1</accession>
<proteinExistence type="predicted"/>
<protein>
    <submittedName>
        <fullName evidence="2">Uncharacterized protein</fullName>
    </submittedName>
</protein>
<reference evidence="2 3" key="1">
    <citation type="journal article" date="2024" name="J Genomics">
        <title>Draft genome sequencing and assembly of Favolaschia claudopus CIRM-BRFM 2984 isolated from oak limbs.</title>
        <authorList>
            <person name="Navarro D."/>
            <person name="Drula E."/>
            <person name="Chaduli D."/>
            <person name="Cazenave R."/>
            <person name="Ahrendt S."/>
            <person name="Wang J."/>
            <person name="Lipzen A."/>
            <person name="Daum C."/>
            <person name="Barry K."/>
            <person name="Grigoriev I.V."/>
            <person name="Favel A."/>
            <person name="Rosso M.N."/>
            <person name="Martin F."/>
        </authorList>
    </citation>
    <scope>NUCLEOTIDE SEQUENCE [LARGE SCALE GENOMIC DNA]</scope>
    <source>
        <strain evidence="2 3">CIRM-BRFM 2984</strain>
    </source>
</reference>
<keyword evidence="1" id="KW-0732">Signal</keyword>
<dbReference type="AlphaFoldDB" id="A0AAV9Z3B1"/>
<sequence>MPSRRALPLLFLSIAPSAACLTTVKYTLTDYEQSFLNSRLGDGTYVDHWHLENRPLTSEYEAEIEERKPVVELRDESQSNSQDSAEVLDCELELDLEVSMLRSRLEIALGRPKYAISGSSRTGRGGVIQLREERRKWEKSYGWGWRSY</sequence>
<name>A0AAV9Z3B1_9AGAR</name>
<evidence type="ECO:0000313" key="2">
    <source>
        <dbReference type="EMBL" id="KAK6968893.1"/>
    </source>
</evidence>